<keyword evidence="5" id="KW-1185">Reference proteome</keyword>
<dbReference type="PANTHER" id="PTHR35408">
    <property type="entry name" value="CHROMOSOME 15, WHOLE GENOME SHOTGUN SEQUENCE"/>
    <property type="match status" value="1"/>
</dbReference>
<feature type="transmembrane region" description="Helical" evidence="1">
    <location>
        <begin position="260"/>
        <end position="281"/>
    </location>
</feature>
<evidence type="ECO:0000259" key="2">
    <source>
        <dbReference type="Pfam" id="PF13632"/>
    </source>
</evidence>
<dbReference type="AlphaFoldDB" id="A0A409Y2B2"/>
<dbReference type="InterPro" id="IPR029044">
    <property type="entry name" value="Nucleotide-diphossugar_trans"/>
</dbReference>
<dbReference type="Gene3D" id="3.90.550.10">
    <property type="entry name" value="Spore Coat Polysaccharide Biosynthesis Protein SpsA, Chain A"/>
    <property type="match status" value="1"/>
</dbReference>
<feature type="domain" description="Glycosyltransferase 2-like" evidence="2">
    <location>
        <begin position="507"/>
        <end position="720"/>
    </location>
</feature>
<feature type="transmembrane region" description="Helical" evidence="1">
    <location>
        <begin position="857"/>
        <end position="880"/>
    </location>
</feature>
<feature type="transmembrane region" description="Helical" evidence="1">
    <location>
        <begin position="293"/>
        <end position="321"/>
    </location>
</feature>
<dbReference type="Pfam" id="PF13632">
    <property type="entry name" value="Glyco_trans_2_3"/>
    <property type="match status" value="1"/>
</dbReference>
<dbReference type="Proteomes" id="UP000284706">
    <property type="component" value="Unassembled WGS sequence"/>
</dbReference>
<feature type="transmembrane region" description="Helical" evidence="1">
    <location>
        <begin position="779"/>
        <end position="808"/>
    </location>
</feature>
<dbReference type="PANTHER" id="PTHR35408:SF3">
    <property type="entry name" value="GLYCOSYLTRANSFERASE 2-LIKE DOMAIN-CONTAINING PROTEIN"/>
    <property type="match status" value="1"/>
</dbReference>
<protein>
    <submittedName>
        <fullName evidence="4">Uncharacterized protein</fullName>
    </submittedName>
</protein>
<proteinExistence type="predicted"/>
<sequence length="889" mass="100113">MEYDSFDAVLHWIFRSTLGGAWYKPTEENISAGVCLRVERGVFRTFPYENPYLAPFEAAVRELNPLVAVKMRTAAVHSALDTVPEGSTAIYIDKNTRIQILDNVSHLVKADKEQCAAFIRDEHVMVVWSDDLDHIVPLCSEFDEKLMKLVWRSRTSAATSSIITSVSNSSVPSTTASNVNLNEKESARASVTVAEVTAVTAALANKESSTATSAAPPKKKKSWGLNLGWKLGKKKLVAQSSDPEKGSTPQPRPLRLFAPVYSGLGFGLSLFFLCSGMNTLLQEWRLDHDYRRFALLVTAPFLICVSLFFSLQIVTTLGMLLGPIAQYHENSRYYSANRPEPNPEVDKHLPHITIEMPVYKESLEETIAPSVYSIKKAMQTYARQGGSSTIFIHDDGLQIIKEEDRKKRIQFYEDHNIGWVARPPHSTAPEGYKRAGRFKKASNMNYGLQLSLCMEKHILDLEASGYDGDIPLEDKALELAVEETYEGTGRKWKPWAKNARSLRIGEIILIVDSDTVVPEDCFRDAARELTECPDVAIIQHESDVMQVAHHFFENGITHFTRRINKCISLACANGDVAPFVGHNAFLRWSAIQEASFVDPADGVKKVWSESNVSEDFDMALRLQLKGYLIRWANYSEGGFKEGVSLTVDDELNRWQKYAYGCNELLFNPLIHWWHLGPVTKQLRIFLWSSAPIHYKISMLSYMFSYYGIAASALLALLNYLLLGWAFDVDGFYMHSFEIFLACIVVFPAAGNTAFTLFEYRLGQRDIFSGAIENFGYAPFFWFFFGGISMHLTTALLAHMLSINITWGATAKEVERSNFWIEVPRILKRYGRVFLFCILAIAAIIVLSTPVVPAGWRITSWAVMFPLAIVAGGHLLFPIVLNPWLMIFSY</sequence>
<keyword evidence="1" id="KW-1133">Transmembrane helix</keyword>
<feature type="transmembrane region" description="Helical" evidence="1">
    <location>
        <begin position="703"/>
        <end position="726"/>
    </location>
</feature>
<dbReference type="InterPro" id="IPR057688">
    <property type="entry name" value="DUF7928"/>
</dbReference>
<feature type="domain" description="DUF7928" evidence="3">
    <location>
        <begin position="5"/>
        <end position="159"/>
    </location>
</feature>
<dbReference type="InParanoid" id="A0A409Y2B2"/>
<evidence type="ECO:0000259" key="3">
    <source>
        <dbReference type="Pfam" id="PF25550"/>
    </source>
</evidence>
<evidence type="ECO:0000313" key="4">
    <source>
        <dbReference type="EMBL" id="PPQ97118.1"/>
    </source>
</evidence>
<accession>A0A409Y2B2</accession>
<dbReference type="STRING" id="231916.A0A409Y2B2"/>
<feature type="transmembrane region" description="Helical" evidence="1">
    <location>
        <begin position="829"/>
        <end position="851"/>
    </location>
</feature>
<reference evidence="4 5" key="1">
    <citation type="journal article" date="2018" name="Evol. Lett.">
        <title>Horizontal gene cluster transfer increased hallucinogenic mushroom diversity.</title>
        <authorList>
            <person name="Reynolds H.T."/>
            <person name="Vijayakumar V."/>
            <person name="Gluck-Thaler E."/>
            <person name="Korotkin H.B."/>
            <person name="Matheny P.B."/>
            <person name="Slot J.C."/>
        </authorList>
    </citation>
    <scope>NUCLEOTIDE SEQUENCE [LARGE SCALE GENOMIC DNA]</scope>
    <source>
        <strain evidence="4 5">SRW20</strain>
    </source>
</reference>
<dbReference type="EMBL" id="NHYE01001289">
    <property type="protein sequence ID" value="PPQ97118.1"/>
    <property type="molecule type" value="Genomic_DNA"/>
</dbReference>
<dbReference type="InterPro" id="IPR001173">
    <property type="entry name" value="Glyco_trans_2-like"/>
</dbReference>
<evidence type="ECO:0000256" key="1">
    <source>
        <dbReference type="SAM" id="Phobius"/>
    </source>
</evidence>
<name>A0A409Y2B2_9AGAR</name>
<dbReference type="SUPFAM" id="SSF53448">
    <property type="entry name" value="Nucleotide-diphospho-sugar transferases"/>
    <property type="match status" value="1"/>
</dbReference>
<dbReference type="OrthoDB" id="38531at2759"/>
<organism evidence="4 5">
    <name type="scientific">Gymnopilus dilepis</name>
    <dbReference type="NCBI Taxonomy" id="231916"/>
    <lineage>
        <taxon>Eukaryota</taxon>
        <taxon>Fungi</taxon>
        <taxon>Dikarya</taxon>
        <taxon>Basidiomycota</taxon>
        <taxon>Agaricomycotina</taxon>
        <taxon>Agaricomycetes</taxon>
        <taxon>Agaricomycetidae</taxon>
        <taxon>Agaricales</taxon>
        <taxon>Agaricineae</taxon>
        <taxon>Hymenogastraceae</taxon>
        <taxon>Gymnopilus</taxon>
    </lineage>
</organism>
<evidence type="ECO:0000313" key="5">
    <source>
        <dbReference type="Proteomes" id="UP000284706"/>
    </source>
</evidence>
<keyword evidence="1" id="KW-0812">Transmembrane</keyword>
<dbReference type="Pfam" id="PF25550">
    <property type="entry name" value="DUF7928"/>
    <property type="match status" value="1"/>
</dbReference>
<keyword evidence="1" id="KW-0472">Membrane</keyword>
<feature type="transmembrane region" description="Helical" evidence="1">
    <location>
        <begin position="738"/>
        <end position="759"/>
    </location>
</feature>
<gene>
    <name evidence="4" type="ORF">CVT26_000600</name>
</gene>
<comment type="caution">
    <text evidence="4">The sequence shown here is derived from an EMBL/GenBank/DDBJ whole genome shotgun (WGS) entry which is preliminary data.</text>
</comment>